<organism evidence="1 2">
    <name type="scientific">Rhizobium grahamii</name>
    <dbReference type="NCBI Taxonomy" id="1120045"/>
    <lineage>
        <taxon>Bacteria</taxon>
        <taxon>Pseudomonadati</taxon>
        <taxon>Pseudomonadota</taxon>
        <taxon>Alphaproteobacteria</taxon>
        <taxon>Hyphomicrobiales</taxon>
        <taxon>Rhizobiaceae</taxon>
        <taxon>Rhizobium/Agrobacterium group</taxon>
        <taxon>Rhizobium</taxon>
    </lineage>
</organism>
<accession>A0A370KRC5</accession>
<gene>
    <name evidence="1" type="ORF">B5K06_11460</name>
</gene>
<evidence type="ECO:0000313" key="1">
    <source>
        <dbReference type="EMBL" id="RDJ12350.1"/>
    </source>
</evidence>
<proteinExistence type="predicted"/>
<protein>
    <submittedName>
        <fullName evidence="1">Uncharacterized protein</fullName>
    </submittedName>
</protein>
<evidence type="ECO:0000313" key="2">
    <source>
        <dbReference type="Proteomes" id="UP000254939"/>
    </source>
</evidence>
<sequence>MIYSARSGYGPLRAENFQLAFRRLRNPVRTSSVKSFGCPQAAKCPPEGVVDMPIEERELFVGCLLLARQIGQLLVRVFESERSDGPAVLGGQGLLSIADERPLAIRNFRIVVLTKLAD</sequence>
<comment type="caution">
    <text evidence="1">The sequence shown here is derived from an EMBL/GenBank/DDBJ whole genome shotgun (WGS) entry which is preliminary data.</text>
</comment>
<dbReference type="Proteomes" id="UP000254939">
    <property type="component" value="Unassembled WGS sequence"/>
</dbReference>
<name>A0A370KRC5_9HYPH</name>
<dbReference type="EMBL" id="NAAC01000011">
    <property type="protein sequence ID" value="RDJ12350.1"/>
    <property type="molecule type" value="Genomic_DNA"/>
</dbReference>
<reference evidence="1 2" key="1">
    <citation type="submission" date="2017-03" db="EMBL/GenBank/DDBJ databases">
        <title>Genome analysis of Rhizobial strains effectives or ineffectives for nitrogen fixation isolated from bean seeds.</title>
        <authorList>
            <person name="Peralta H."/>
            <person name="Aguilar-Vera A."/>
            <person name="Mora Y."/>
            <person name="Vargas-Lagunas C."/>
            <person name="Girard L."/>
            <person name="Mora J."/>
        </authorList>
    </citation>
    <scope>NUCLEOTIDE SEQUENCE [LARGE SCALE GENOMIC DNA]</scope>
    <source>
        <strain evidence="1 2">CCGM3</strain>
    </source>
</reference>
<dbReference type="AlphaFoldDB" id="A0A370KRC5"/>